<feature type="signal peptide" evidence="1">
    <location>
        <begin position="1"/>
        <end position="27"/>
    </location>
</feature>
<dbReference type="Proteomes" id="UP000033187">
    <property type="component" value="Chromosome 1"/>
</dbReference>
<sequence>MMNVSRCGVAALVFVTTVGLAAGGAWADASPCARANTDPEKLQSELSTTEKLPEVFRDDNYVALQDKSTWAMWTFTLPSHPAHPAVVCRRPVREGESITLDMVVNCKGESKACAQLDQDFRALNARMAQEMKAKK</sequence>
<protein>
    <submittedName>
        <fullName evidence="2">Uncharacterized protein</fullName>
    </submittedName>
</protein>
<evidence type="ECO:0000313" key="2">
    <source>
        <dbReference type="EMBL" id="CPR21800.1"/>
    </source>
</evidence>
<dbReference type="AlphaFoldDB" id="A0A0D6JJH2"/>
<dbReference type="KEGG" id="fiy:BN1229_v1_3233"/>
<dbReference type="RefSeq" id="WP_052743975.1">
    <property type="nucleotide sequence ID" value="NZ_LN829118.1"/>
</dbReference>
<accession>A0A0D6JJH2</accession>
<reference evidence="3" key="1">
    <citation type="submission" date="2015-02" db="EMBL/GenBank/DDBJ databases">
        <authorList>
            <person name="Chooi Y.-H."/>
        </authorList>
    </citation>
    <scope>NUCLEOTIDE SEQUENCE [LARGE SCALE GENOMIC DNA]</scope>
    <source>
        <strain evidence="3">strain Y</strain>
    </source>
</reference>
<feature type="chain" id="PRO_5002306284" evidence="1">
    <location>
        <begin position="28"/>
        <end position="135"/>
    </location>
</feature>
<dbReference type="OrthoDB" id="6080579at2"/>
<dbReference type="KEGG" id="fil:BN1229_v1_2681"/>
<evidence type="ECO:0000313" key="3">
    <source>
        <dbReference type="Proteomes" id="UP000033187"/>
    </source>
</evidence>
<keyword evidence="1" id="KW-0732">Signal</keyword>
<proteinExistence type="predicted"/>
<dbReference type="EMBL" id="LN829119">
    <property type="protein sequence ID" value="CPR21800.1"/>
    <property type="molecule type" value="Genomic_DNA"/>
</dbReference>
<evidence type="ECO:0000256" key="1">
    <source>
        <dbReference type="SAM" id="SignalP"/>
    </source>
</evidence>
<name>A0A0D6JJH2_9HYPH</name>
<keyword evidence="3" id="KW-1185">Reference proteome</keyword>
<organism evidence="2 3">
    <name type="scientific">Candidatus Filomicrobium marinum</name>
    <dbReference type="NCBI Taxonomy" id="1608628"/>
    <lineage>
        <taxon>Bacteria</taxon>
        <taxon>Pseudomonadati</taxon>
        <taxon>Pseudomonadota</taxon>
        <taxon>Alphaproteobacteria</taxon>
        <taxon>Hyphomicrobiales</taxon>
        <taxon>Hyphomicrobiaceae</taxon>
        <taxon>Filomicrobium</taxon>
    </lineage>
</organism>
<gene>
    <name evidence="2" type="ORF">YBN1229_v1_3233</name>
</gene>